<dbReference type="SUPFAM" id="SSF103481">
    <property type="entry name" value="Multidrug resistance efflux transporter EmrE"/>
    <property type="match status" value="1"/>
</dbReference>
<evidence type="ECO:0000256" key="4">
    <source>
        <dbReference type="ARBA" id="ARBA00022519"/>
    </source>
</evidence>
<dbReference type="InterPro" id="IPR037185">
    <property type="entry name" value="EmrE-like"/>
</dbReference>
<dbReference type="GO" id="GO:0022857">
    <property type="term" value="F:transmembrane transporter activity"/>
    <property type="evidence" value="ECO:0007669"/>
    <property type="project" value="InterPro"/>
</dbReference>
<evidence type="ECO:0000256" key="1">
    <source>
        <dbReference type="ARBA" id="ARBA00004651"/>
    </source>
</evidence>
<keyword evidence="4" id="KW-0997">Cell inner membrane</keyword>
<comment type="caution">
    <text evidence="13">The sequence shown here is derived from an EMBL/GenBank/DDBJ whole genome shotgun (WGS) entry which is preliminary data.</text>
</comment>
<evidence type="ECO:0000256" key="3">
    <source>
        <dbReference type="ARBA" id="ARBA00022516"/>
    </source>
</evidence>
<evidence type="ECO:0000256" key="7">
    <source>
        <dbReference type="ARBA" id="ARBA00022985"/>
    </source>
</evidence>
<feature type="transmembrane region" description="Helical" evidence="11">
    <location>
        <begin position="40"/>
        <end position="63"/>
    </location>
</feature>
<dbReference type="PANTHER" id="PTHR30561:SF9">
    <property type="entry name" value="4-AMINO-4-DEOXY-L-ARABINOSE-PHOSPHOUNDECAPRENOL FLIPPASE SUBUNIT ARNF-RELATED"/>
    <property type="match status" value="1"/>
</dbReference>
<dbReference type="Proteomes" id="UP000178797">
    <property type="component" value="Unassembled WGS sequence"/>
</dbReference>
<evidence type="ECO:0000256" key="2">
    <source>
        <dbReference type="ARBA" id="ARBA00022475"/>
    </source>
</evidence>
<evidence type="ECO:0000256" key="11">
    <source>
        <dbReference type="SAM" id="Phobius"/>
    </source>
</evidence>
<sequence>MSYLYIVLTIALTVYGQIIIKWQVVNAGEFPEASVSKVWFLLGLLLNPWIISALLSAFLASMSWMAVMTKLQLSYAYPFTSLTFVFVLVLSGMFFHETITLPKVIGMGLIVLGIIVGSRG</sequence>
<dbReference type="Gene3D" id="1.10.3730.20">
    <property type="match status" value="1"/>
</dbReference>
<evidence type="ECO:0000256" key="10">
    <source>
        <dbReference type="ARBA" id="ARBA00023136"/>
    </source>
</evidence>
<accession>A0A1F7RZB0</accession>
<feature type="transmembrane region" description="Helical" evidence="11">
    <location>
        <begin position="75"/>
        <end position="95"/>
    </location>
</feature>
<keyword evidence="3" id="KW-0444">Lipid biosynthesis</keyword>
<dbReference type="EMBL" id="MGDE01000071">
    <property type="protein sequence ID" value="OGL46801.1"/>
    <property type="molecule type" value="Genomic_DNA"/>
</dbReference>
<evidence type="ECO:0000256" key="5">
    <source>
        <dbReference type="ARBA" id="ARBA00022556"/>
    </source>
</evidence>
<keyword evidence="5" id="KW-0441">Lipid A biosynthesis</keyword>
<organism evidence="13 14">
    <name type="scientific">Candidatus Schekmanbacteria bacterium RBG_16_38_10</name>
    <dbReference type="NCBI Taxonomy" id="1817879"/>
    <lineage>
        <taxon>Bacteria</taxon>
        <taxon>Candidatus Schekmaniibacteriota</taxon>
    </lineage>
</organism>
<evidence type="ECO:0000313" key="14">
    <source>
        <dbReference type="Proteomes" id="UP000178797"/>
    </source>
</evidence>
<dbReference type="GO" id="GO:0005886">
    <property type="term" value="C:plasma membrane"/>
    <property type="evidence" value="ECO:0007669"/>
    <property type="project" value="UniProtKB-SubCell"/>
</dbReference>
<keyword evidence="2" id="KW-1003">Cell membrane</keyword>
<dbReference type="PANTHER" id="PTHR30561">
    <property type="entry name" value="SMR FAMILY PROTON-DEPENDENT DRUG EFFLUX TRANSPORTER SUGE"/>
    <property type="match status" value="1"/>
</dbReference>
<dbReference type="InterPro" id="IPR000390">
    <property type="entry name" value="Small_drug/metabolite_transptr"/>
</dbReference>
<dbReference type="GO" id="GO:0009103">
    <property type="term" value="P:lipopolysaccharide biosynthetic process"/>
    <property type="evidence" value="ECO:0007669"/>
    <property type="project" value="UniProtKB-KW"/>
</dbReference>
<evidence type="ECO:0000256" key="8">
    <source>
        <dbReference type="ARBA" id="ARBA00022989"/>
    </source>
</evidence>
<protein>
    <recommendedName>
        <fullName evidence="12">EamA domain-containing protein</fullName>
    </recommendedName>
</protein>
<comment type="subcellular location">
    <subcellularLocation>
        <location evidence="1">Cell membrane</location>
        <topology evidence="1">Multi-pass membrane protein</topology>
    </subcellularLocation>
</comment>
<keyword evidence="7" id="KW-0448">Lipopolysaccharide biosynthesis</keyword>
<keyword evidence="10 11" id="KW-0472">Membrane</keyword>
<feature type="transmembrane region" description="Helical" evidence="11">
    <location>
        <begin position="101"/>
        <end position="118"/>
    </location>
</feature>
<keyword evidence="9" id="KW-0443">Lipid metabolism</keyword>
<dbReference type="InterPro" id="IPR000620">
    <property type="entry name" value="EamA_dom"/>
</dbReference>
<dbReference type="AlphaFoldDB" id="A0A1F7RZB0"/>
<reference evidence="13 14" key="1">
    <citation type="journal article" date="2016" name="Nat. Commun.">
        <title>Thousands of microbial genomes shed light on interconnected biogeochemical processes in an aquifer system.</title>
        <authorList>
            <person name="Anantharaman K."/>
            <person name="Brown C.T."/>
            <person name="Hug L.A."/>
            <person name="Sharon I."/>
            <person name="Castelle C.J."/>
            <person name="Probst A.J."/>
            <person name="Thomas B.C."/>
            <person name="Singh A."/>
            <person name="Wilkins M.J."/>
            <person name="Karaoz U."/>
            <person name="Brodie E.L."/>
            <person name="Williams K.H."/>
            <person name="Hubbard S.S."/>
            <person name="Banfield J.F."/>
        </authorList>
    </citation>
    <scope>NUCLEOTIDE SEQUENCE [LARGE SCALE GENOMIC DNA]</scope>
</reference>
<evidence type="ECO:0000256" key="6">
    <source>
        <dbReference type="ARBA" id="ARBA00022692"/>
    </source>
</evidence>
<feature type="domain" description="EamA" evidence="12">
    <location>
        <begin position="50"/>
        <end position="116"/>
    </location>
</feature>
<keyword evidence="8 11" id="KW-1133">Transmembrane helix</keyword>
<evidence type="ECO:0000256" key="9">
    <source>
        <dbReference type="ARBA" id="ARBA00023098"/>
    </source>
</evidence>
<evidence type="ECO:0000313" key="13">
    <source>
        <dbReference type="EMBL" id="OGL46801.1"/>
    </source>
</evidence>
<dbReference type="Pfam" id="PF00892">
    <property type="entry name" value="EamA"/>
    <property type="match status" value="1"/>
</dbReference>
<proteinExistence type="predicted"/>
<keyword evidence="6 11" id="KW-0812">Transmembrane</keyword>
<evidence type="ECO:0000259" key="12">
    <source>
        <dbReference type="Pfam" id="PF00892"/>
    </source>
</evidence>
<name>A0A1F7RZB0_9BACT</name>
<gene>
    <name evidence="13" type="ORF">A2W05_05355</name>
</gene>